<evidence type="ECO:0000313" key="2">
    <source>
        <dbReference type="Proteomes" id="UP000272942"/>
    </source>
</evidence>
<keyword evidence="2" id="KW-1185">Reference proteome</keyword>
<dbReference type="AlphaFoldDB" id="A0A183AGQ0"/>
<dbReference type="EMBL" id="UZAN01043078">
    <property type="protein sequence ID" value="VDP77499.1"/>
    <property type="molecule type" value="Genomic_DNA"/>
</dbReference>
<name>A0A183AGQ0_9TREM</name>
<dbReference type="WBParaSite" id="ECPE_0000614801-mRNA-1">
    <property type="protein sequence ID" value="ECPE_0000614801-mRNA-1"/>
    <property type="gene ID" value="ECPE_0000614801"/>
</dbReference>
<protein>
    <submittedName>
        <fullName evidence="3">Endo/exonuclease/phosphatase domain-containing protein</fullName>
    </submittedName>
</protein>
<gene>
    <name evidence="1" type="ORF">ECPE_LOCUS6135</name>
</gene>
<evidence type="ECO:0000313" key="3">
    <source>
        <dbReference type="WBParaSite" id="ECPE_0000614801-mRNA-1"/>
    </source>
</evidence>
<organism evidence="3">
    <name type="scientific">Echinostoma caproni</name>
    <dbReference type="NCBI Taxonomy" id="27848"/>
    <lineage>
        <taxon>Eukaryota</taxon>
        <taxon>Metazoa</taxon>
        <taxon>Spiralia</taxon>
        <taxon>Lophotrochozoa</taxon>
        <taxon>Platyhelminthes</taxon>
        <taxon>Trematoda</taxon>
        <taxon>Digenea</taxon>
        <taxon>Plagiorchiida</taxon>
        <taxon>Echinostomata</taxon>
        <taxon>Echinostomatoidea</taxon>
        <taxon>Echinostomatidae</taxon>
        <taxon>Echinostoma</taxon>
    </lineage>
</organism>
<reference evidence="3" key="1">
    <citation type="submission" date="2016-06" db="UniProtKB">
        <authorList>
            <consortium name="WormBaseParasite"/>
        </authorList>
    </citation>
    <scope>IDENTIFICATION</scope>
</reference>
<reference evidence="1 2" key="2">
    <citation type="submission" date="2018-11" db="EMBL/GenBank/DDBJ databases">
        <authorList>
            <consortium name="Pathogen Informatics"/>
        </authorList>
    </citation>
    <scope>NUCLEOTIDE SEQUENCE [LARGE SCALE GENOMIC DNA]</scope>
    <source>
        <strain evidence="1 2">Egypt</strain>
    </source>
</reference>
<dbReference type="OrthoDB" id="6152807at2759"/>
<evidence type="ECO:0000313" key="1">
    <source>
        <dbReference type="EMBL" id="VDP77499.1"/>
    </source>
</evidence>
<accession>A0A183AGQ0</accession>
<proteinExistence type="predicted"/>
<dbReference type="Proteomes" id="UP000272942">
    <property type="component" value="Unassembled WGS sequence"/>
</dbReference>
<sequence>MGDSNCPNLNKPATVLPFFEHHFKRLIDSNSLYSHVKVATRFGNLQLPSILDLVLTNEELMVESFNVTSPLRRSDHAVLTFTYVCYASIQGSSSGYTRRSIDYTLLNNLTLSAQWVSYDEEGNPLVA</sequence>